<dbReference type="EMBL" id="PSZC01000001">
    <property type="protein sequence ID" value="PPJ40035.1"/>
    <property type="molecule type" value="Genomic_DNA"/>
</dbReference>
<evidence type="ECO:0000313" key="2">
    <source>
        <dbReference type="EMBL" id="PPJ40035.1"/>
    </source>
</evidence>
<name>A0A2S6AXQ8_9NOCA</name>
<dbReference type="AlphaFoldDB" id="A0A2S6AXQ8"/>
<dbReference type="Proteomes" id="UP000239874">
    <property type="component" value="Unassembled WGS sequence"/>
</dbReference>
<protein>
    <submittedName>
        <fullName evidence="2">Uncharacterized protein</fullName>
    </submittedName>
</protein>
<proteinExistence type="predicted"/>
<comment type="caution">
    <text evidence="2">The sequence shown here is derived from an EMBL/GenBank/DDBJ whole genome shotgun (WGS) entry which is preliminary data.</text>
</comment>
<accession>A0A2S6AXQ8</accession>
<evidence type="ECO:0000313" key="3">
    <source>
        <dbReference type="Proteomes" id="UP000239874"/>
    </source>
</evidence>
<organism evidence="2 3">
    <name type="scientific">Nocardia nova</name>
    <dbReference type="NCBI Taxonomy" id="37330"/>
    <lineage>
        <taxon>Bacteria</taxon>
        <taxon>Bacillati</taxon>
        <taxon>Actinomycetota</taxon>
        <taxon>Actinomycetes</taxon>
        <taxon>Mycobacteriales</taxon>
        <taxon>Nocardiaceae</taxon>
        <taxon>Nocardia</taxon>
    </lineage>
</organism>
<gene>
    <name evidence="2" type="ORF">C5E45_02825</name>
</gene>
<sequence>MCIEIGVEIDSIGLQRESRRRGPVAETRANADEPFGPVRPSDAVDGWELAGDDTRWWLVKAFGDARGLVKPTTRTTCAWRIETADGRMLREVSARSVAEAKVAAEEWIRKTIG</sequence>
<feature type="region of interest" description="Disordered" evidence="1">
    <location>
        <begin position="17"/>
        <end position="42"/>
    </location>
</feature>
<evidence type="ECO:0000256" key="1">
    <source>
        <dbReference type="SAM" id="MobiDB-lite"/>
    </source>
</evidence>
<reference evidence="2 3" key="1">
    <citation type="submission" date="2018-02" db="EMBL/GenBank/DDBJ databases">
        <title>8 Nocardia nova and 1 Nocardia cyriacigeorgica strain used for evolution to TMP-SMX.</title>
        <authorList>
            <person name="Mehta H."/>
            <person name="Weng J."/>
            <person name="Shamoo Y."/>
        </authorList>
    </citation>
    <scope>NUCLEOTIDE SEQUENCE [LARGE SCALE GENOMIC DNA]</scope>
    <source>
        <strain evidence="2 3">MDA3139</strain>
    </source>
</reference>